<accession>A0A9N9QCW6</accession>
<gene>
    <name evidence="1" type="ORF">CEUTPL_LOCUS5816</name>
</gene>
<keyword evidence="2" id="KW-1185">Reference proteome</keyword>
<organism evidence="1 2">
    <name type="scientific">Ceutorhynchus assimilis</name>
    <name type="common">cabbage seed weevil</name>
    <dbReference type="NCBI Taxonomy" id="467358"/>
    <lineage>
        <taxon>Eukaryota</taxon>
        <taxon>Metazoa</taxon>
        <taxon>Ecdysozoa</taxon>
        <taxon>Arthropoda</taxon>
        <taxon>Hexapoda</taxon>
        <taxon>Insecta</taxon>
        <taxon>Pterygota</taxon>
        <taxon>Neoptera</taxon>
        <taxon>Endopterygota</taxon>
        <taxon>Coleoptera</taxon>
        <taxon>Polyphaga</taxon>
        <taxon>Cucujiformia</taxon>
        <taxon>Curculionidae</taxon>
        <taxon>Ceutorhynchinae</taxon>
        <taxon>Ceutorhynchus</taxon>
    </lineage>
</organism>
<dbReference type="EMBL" id="OU892278">
    <property type="protein sequence ID" value="CAG9765201.1"/>
    <property type="molecule type" value="Genomic_DNA"/>
</dbReference>
<reference evidence="1" key="1">
    <citation type="submission" date="2022-01" db="EMBL/GenBank/DDBJ databases">
        <authorList>
            <person name="King R."/>
        </authorList>
    </citation>
    <scope>NUCLEOTIDE SEQUENCE</scope>
</reference>
<evidence type="ECO:0000313" key="1">
    <source>
        <dbReference type="EMBL" id="CAG9765201.1"/>
    </source>
</evidence>
<name>A0A9N9QCW6_9CUCU</name>
<dbReference type="AlphaFoldDB" id="A0A9N9QCW6"/>
<proteinExistence type="predicted"/>
<dbReference type="Proteomes" id="UP001152799">
    <property type="component" value="Chromosome 2"/>
</dbReference>
<sequence>MIFLPSSLRAKSFKIFPFFRGICGVFGEVCGGVFGGICDRVCGGICRNFEELCVKNSPLRNCLHQF</sequence>
<protein>
    <submittedName>
        <fullName evidence="1">Uncharacterized protein</fullName>
    </submittedName>
</protein>
<evidence type="ECO:0000313" key="2">
    <source>
        <dbReference type="Proteomes" id="UP001152799"/>
    </source>
</evidence>